<dbReference type="InParanoid" id="A0A2P5AMC1"/>
<proteinExistence type="predicted"/>
<keyword evidence="2" id="KW-1185">Reference proteome</keyword>
<organism evidence="1 2">
    <name type="scientific">Trema orientale</name>
    <name type="common">Charcoal tree</name>
    <name type="synonym">Celtis orientalis</name>
    <dbReference type="NCBI Taxonomy" id="63057"/>
    <lineage>
        <taxon>Eukaryota</taxon>
        <taxon>Viridiplantae</taxon>
        <taxon>Streptophyta</taxon>
        <taxon>Embryophyta</taxon>
        <taxon>Tracheophyta</taxon>
        <taxon>Spermatophyta</taxon>
        <taxon>Magnoliopsida</taxon>
        <taxon>eudicotyledons</taxon>
        <taxon>Gunneridae</taxon>
        <taxon>Pentapetalae</taxon>
        <taxon>rosids</taxon>
        <taxon>fabids</taxon>
        <taxon>Rosales</taxon>
        <taxon>Cannabaceae</taxon>
        <taxon>Trema</taxon>
    </lineage>
</organism>
<protein>
    <submittedName>
        <fullName evidence="1">Uncharacterized protein</fullName>
    </submittedName>
</protein>
<dbReference type="EMBL" id="JXTC01000779">
    <property type="protein sequence ID" value="PON37695.1"/>
    <property type="molecule type" value="Genomic_DNA"/>
</dbReference>
<reference evidence="2" key="1">
    <citation type="submission" date="2016-06" db="EMBL/GenBank/DDBJ databases">
        <title>Parallel loss of symbiosis genes in relatives of nitrogen-fixing non-legume Parasponia.</title>
        <authorList>
            <person name="Van Velzen R."/>
            <person name="Holmer R."/>
            <person name="Bu F."/>
            <person name="Rutten L."/>
            <person name="Van Zeijl A."/>
            <person name="Liu W."/>
            <person name="Santuari L."/>
            <person name="Cao Q."/>
            <person name="Sharma T."/>
            <person name="Shen D."/>
            <person name="Roswanjaya Y."/>
            <person name="Wardhani T."/>
            <person name="Kalhor M.S."/>
            <person name="Jansen J."/>
            <person name="Van den Hoogen J."/>
            <person name="Gungor B."/>
            <person name="Hartog M."/>
            <person name="Hontelez J."/>
            <person name="Verver J."/>
            <person name="Yang W.-C."/>
            <person name="Schijlen E."/>
            <person name="Repin R."/>
            <person name="Schilthuizen M."/>
            <person name="Schranz E."/>
            <person name="Heidstra R."/>
            <person name="Miyata K."/>
            <person name="Fedorova E."/>
            <person name="Kohlen W."/>
            <person name="Bisseling T."/>
            <person name="Smit S."/>
            <person name="Geurts R."/>
        </authorList>
    </citation>
    <scope>NUCLEOTIDE SEQUENCE [LARGE SCALE GENOMIC DNA]</scope>
    <source>
        <strain evidence="2">cv. RG33-2</strain>
    </source>
</reference>
<feature type="non-terminal residue" evidence="1">
    <location>
        <position position="1"/>
    </location>
</feature>
<sequence length="76" mass="8355">CLIEFYWELEGISSSSLVERDLNIIKLVGYQLKLKGSSSISDCKRDLVFVAASEGISTVAAAKGISALELDWRVFN</sequence>
<comment type="caution">
    <text evidence="1">The sequence shown here is derived from an EMBL/GenBank/DDBJ whole genome shotgun (WGS) entry which is preliminary data.</text>
</comment>
<gene>
    <name evidence="1" type="ORF">TorRG33x02_346840</name>
</gene>
<name>A0A2P5AMC1_TREOI</name>
<dbReference type="Proteomes" id="UP000237000">
    <property type="component" value="Unassembled WGS sequence"/>
</dbReference>
<evidence type="ECO:0000313" key="1">
    <source>
        <dbReference type="EMBL" id="PON37695.1"/>
    </source>
</evidence>
<accession>A0A2P5AMC1</accession>
<dbReference type="AlphaFoldDB" id="A0A2P5AMC1"/>
<evidence type="ECO:0000313" key="2">
    <source>
        <dbReference type="Proteomes" id="UP000237000"/>
    </source>
</evidence>